<proteinExistence type="predicted"/>
<evidence type="ECO:0000256" key="1">
    <source>
        <dbReference type="SAM" id="MobiDB-lite"/>
    </source>
</evidence>
<accession>A0A914VI71</accession>
<organism evidence="3 4">
    <name type="scientific">Plectus sambesii</name>
    <dbReference type="NCBI Taxonomy" id="2011161"/>
    <lineage>
        <taxon>Eukaryota</taxon>
        <taxon>Metazoa</taxon>
        <taxon>Ecdysozoa</taxon>
        <taxon>Nematoda</taxon>
        <taxon>Chromadorea</taxon>
        <taxon>Plectida</taxon>
        <taxon>Plectina</taxon>
        <taxon>Plectoidea</taxon>
        <taxon>Plectidae</taxon>
        <taxon>Plectus</taxon>
    </lineage>
</organism>
<dbReference type="PANTHER" id="PTHR34098">
    <property type="entry name" value="F-BOX ONLY PROTEIN 47"/>
    <property type="match status" value="1"/>
</dbReference>
<dbReference type="Pfam" id="PF24467">
    <property type="entry name" value="ARM_FBXO47"/>
    <property type="match status" value="1"/>
</dbReference>
<keyword evidence="3" id="KW-1185">Reference proteome</keyword>
<dbReference type="WBParaSite" id="PSAMB.scaffold2004size26099.g15930.t1">
    <property type="protein sequence ID" value="PSAMB.scaffold2004size26099.g15930.t1"/>
    <property type="gene ID" value="PSAMB.scaffold2004size26099.g15930"/>
</dbReference>
<dbReference type="InterPro" id="IPR056622">
    <property type="entry name" value="ARM_FBXO47"/>
</dbReference>
<dbReference type="InterPro" id="IPR038946">
    <property type="entry name" value="FBXO47"/>
</dbReference>
<protein>
    <submittedName>
        <fullName evidence="4">F-box domain-containing protein</fullName>
    </submittedName>
</protein>
<dbReference type="PANTHER" id="PTHR34098:SF1">
    <property type="entry name" value="F-BOX ONLY PROTEIN 47"/>
    <property type="match status" value="1"/>
</dbReference>
<dbReference type="AlphaFoldDB" id="A0A914VI71"/>
<reference evidence="4" key="1">
    <citation type="submission" date="2022-11" db="UniProtKB">
        <authorList>
            <consortium name="WormBaseParasite"/>
        </authorList>
    </citation>
    <scope>IDENTIFICATION</scope>
</reference>
<name>A0A914VI71_9BILA</name>
<evidence type="ECO:0000259" key="2">
    <source>
        <dbReference type="Pfam" id="PF24467"/>
    </source>
</evidence>
<feature type="region of interest" description="Disordered" evidence="1">
    <location>
        <begin position="38"/>
        <end position="79"/>
    </location>
</feature>
<sequence length="501" mass="57136">MNKKVRKVTSYFSVRKRLSEHEDDDVIDGLGKRLKTDARITDDHPDQSVPSTYDKENVDPRIAATTTTPRKRAGNKLQQNGKATAAVHSLILPDKPSDIGAFSRLPPEMVVYFFGQTEIRTLVTLSLTSHRVRELLLAYVSLGEGRRRFSKETKADIVDADKYTARDSFTNWGSLFKSLTCAYPTCKRIEIVQKFYMNNRVVDNKAGWGRLFLKMTTSWDFGECAKVLNAVLQFDDGLLQRTIDLVLKEPLGSRKEDEMRVRETLRATFLDHKFADVRDFPFWISALLRTRRTVEEQARLLMLLYAPTRVVDENTEIDWKSLCDVAVTTLSDGQKRVAPFATAINALLLTSNHNIRGYQWCEHEVFAMIEEVTTLPEPWALDNFSALMLFRPALGPIALVSRCLHTYEVEAGQIVNTMKTLAYRWRLSPALSMAQPLLATLQKLPLLDTRRIFYEAINAARQARVADLIFDNSPNTRRELQDENNSAAYFAPVLNMLLPHI</sequence>
<evidence type="ECO:0000313" key="3">
    <source>
        <dbReference type="Proteomes" id="UP000887566"/>
    </source>
</evidence>
<feature type="domain" description="FBXO47 ARM repeats region" evidence="2">
    <location>
        <begin position="239"/>
        <end position="498"/>
    </location>
</feature>
<dbReference type="Proteomes" id="UP000887566">
    <property type="component" value="Unplaced"/>
</dbReference>
<evidence type="ECO:0000313" key="4">
    <source>
        <dbReference type="WBParaSite" id="PSAMB.scaffold2004size26099.g15930.t1"/>
    </source>
</evidence>